<keyword evidence="3" id="KW-1185">Reference proteome</keyword>
<keyword evidence="1" id="KW-0472">Membrane</keyword>
<dbReference type="InterPro" id="IPR019422">
    <property type="entry name" value="7TM_GPCR_serpentine_rcpt_Srh"/>
</dbReference>
<accession>A0AAV5VUS6</accession>
<dbReference type="Pfam" id="PF10318">
    <property type="entry name" value="7TM_GPCR_Srh"/>
    <property type="match status" value="1"/>
</dbReference>
<keyword evidence="1" id="KW-1133">Transmembrane helix</keyword>
<feature type="transmembrane region" description="Helical" evidence="1">
    <location>
        <begin position="29"/>
        <end position="54"/>
    </location>
</feature>
<feature type="transmembrane region" description="Helical" evidence="1">
    <location>
        <begin position="60"/>
        <end position="87"/>
    </location>
</feature>
<dbReference type="AlphaFoldDB" id="A0AAV5VUS6"/>
<organism evidence="2 3">
    <name type="scientific">Pristionchus fissidentatus</name>
    <dbReference type="NCBI Taxonomy" id="1538716"/>
    <lineage>
        <taxon>Eukaryota</taxon>
        <taxon>Metazoa</taxon>
        <taxon>Ecdysozoa</taxon>
        <taxon>Nematoda</taxon>
        <taxon>Chromadorea</taxon>
        <taxon>Rhabditida</taxon>
        <taxon>Rhabditina</taxon>
        <taxon>Diplogasteromorpha</taxon>
        <taxon>Diplogasteroidea</taxon>
        <taxon>Neodiplogasteridae</taxon>
        <taxon>Pristionchus</taxon>
    </lineage>
</organism>
<reference evidence="2" key="1">
    <citation type="submission" date="2023-10" db="EMBL/GenBank/DDBJ databases">
        <title>Genome assembly of Pristionchus species.</title>
        <authorList>
            <person name="Yoshida K."/>
            <person name="Sommer R.J."/>
        </authorList>
    </citation>
    <scope>NUCLEOTIDE SEQUENCE</scope>
    <source>
        <strain evidence="2">RS5133</strain>
    </source>
</reference>
<proteinExistence type="predicted"/>
<evidence type="ECO:0000313" key="3">
    <source>
        <dbReference type="Proteomes" id="UP001432322"/>
    </source>
</evidence>
<dbReference type="Proteomes" id="UP001432322">
    <property type="component" value="Unassembled WGS sequence"/>
</dbReference>
<sequence length="102" mass="11937">LISHTFRLLRRSNIHSERRRIHQRTMTQILVMQTIFPILIQVLPNFAGFTVFFLGWNGILVWPVIMVILSTNSFGHSIVVLWTTPIYRSLIRGRIRKVLGIL</sequence>
<dbReference type="PANTHER" id="PTHR22941:SF26">
    <property type="entry name" value="SERPENTINE RECEPTOR, CLASS H"/>
    <property type="match status" value="1"/>
</dbReference>
<keyword evidence="1" id="KW-0812">Transmembrane</keyword>
<feature type="non-terminal residue" evidence="2">
    <location>
        <position position="102"/>
    </location>
</feature>
<dbReference type="PANTHER" id="PTHR22941">
    <property type="entry name" value="SERPENTINE RECEPTOR"/>
    <property type="match status" value="1"/>
</dbReference>
<gene>
    <name evidence="2" type="ORF">PFISCL1PPCAC_14567</name>
</gene>
<name>A0AAV5VUS6_9BILA</name>
<dbReference type="EMBL" id="BTSY01000004">
    <property type="protein sequence ID" value="GMT23270.1"/>
    <property type="molecule type" value="Genomic_DNA"/>
</dbReference>
<dbReference type="InterPro" id="IPR053220">
    <property type="entry name" value="Nematode_rcpt-like_serp_H"/>
</dbReference>
<evidence type="ECO:0008006" key="4">
    <source>
        <dbReference type="Google" id="ProtNLM"/>
    </source>
</evidence>
<comment type="caution">
    <text evidence="2">The sequence shown here is derived from an EMBL/GenBank/DDBJ whole genome shotgun (WGS) entry which is preliminary data.</text>
</comment>
<feature type="non-terminal residue" evidence="2">
    <location>
        <position position="1"/>
    </location>
</feature>
<protein>
    <recommendedName>
        <fullName evidence="4">G protein-coupled receptor</fullName>
    </recommendedName>
</protein>
<evidence type="ECO:0000313" key="2">
    <source>
        <dbReference type="EMBL" id="GMT23270.1"/>
    </source>
</evidence>
<evidence type="ECO:0000256" key="1">
    <source>
        <dbReference type="SAM" id="Phobius"/>
    </source>
</evidence>